<feature type="transmembrane region" description="Helical" evidence="6">
    <location>
        <begin position="6"/>
        <end position="25"/>
    </location>
</feature>
<dbReference type="Pfam" id="PF01810">
    <property type="entry name" value="LysE"/>
    <property type="match status" value="1"/>
</dbReference>
<name>A0A1T1H6E2_9GAMM</name>
<gene>
    <name evidence="7" type="ORF">B1202_01565</name>
</gene>
<dbReference type="AlphaFoldDB" id="A0A1T1H6E2"/>
<dbReference type="PANTHER" id="PTHR30086:SF19">
    <property type="entry name" value="THREONINE EFFLUX PROTEIN"/>
    <property type="match status" value="1"/>
</dbReference>
<comment type="subcellular location">
    <subcellularLocation>
        <location evidence="1">Cell membrane</location>
        <topology evidence="1">Multi-pass membrane protein</topology>
    </subcellularLocation>
</comment>
<keyword evidence="3 6" id="KW-0812">Transmembrane</keyword>
<feature type="transmembrane region" description="Helical" evidence="6">
    <location>
        <begin position="37"/>
        <end position="62"/>
    </location>
</feature>
<dbReference type="GO" id="GO:0015171">
    <property type="term" value="F:amino acid transmembrane transporter activity"/>
    <property type="evidence" value="ECO:0007669"/>
    <property type="project" value="TreeGrafter"/>
</dbReference>
<organism evidence="7 8">
    <name type="scientific">Acinetobacter amyesii</name>
    <dbReference type="NCBI Taxonomy" id="2942470"/>
    <lineage>
        <taxon>Bacteria</taxon>
        <taxon>Pseudomonadati</taxon>
        <taxon>Pseudomonadota</taxon>
        <taxon>Gammaproteobacteria</taxon>
        <taxon>Moraxellales</taxon>
        <taxon>Moraxellaceae</taxon>
        <taxon>Acinetobacter</taxon>
    </lineage>
</organism>
<evidence type="ECO:0000256" key="6">
    <source>
        <dbReference type="SAM" id="Phobius"/>
    </source>
</evidence>
<reference evidence="7 8" key="1">
    <citation type="submission" date="2017-02" db="EMBL/GenBank/DDBJ databases">
        <title>Acinetobacter sp. ANC 4945, whole genome shotgun sequencing project.</title>
        <authorList>
            <person name="Radolfova-Krizova L."/>
            <person name="Al Atrouni A."/>
            <person name="Nemec A."/>
        </authorList>
    </citation>
    <scope>NUCLEOTIDE SEQUENCE [LARGE SCALE GENOMIC DNA]</scope>
    <source>
        <strain evidence="7 8">ANC 4945</strain>
    </source>
</reference>
<comment type="caution">
    <text evidence="7">The sequence shown here is derived from an EMBL/GenBank/DDBJ whole genome shotgun (WGS) entry which is preliminary data.</text>
</comment>
<feature type="transmembrane region" description="Helical" evidence="6">
    <location>
        <begin position="188"/>
        <end position="206"/>
    </location>
</feature>
<evidence type="ECO:0000256" key="1">
    <source>
        <dbReference type="ARBA" id="ARBA00004651"/>
    </source>
</evidence>
<dbReference type="PANTHER" id="PTHR30086">
    <property type="entry name" value="ARGININE EXPORTER PROTEIN ARGO"/>
    <property type="match status" value="1"/>
</dbReference>
<evidence type="ECO:0000313" key="8">
    <source>
        <dbReference type="Proteomes" id="UP000191160"/>
    </source>
</evidence>
<dbReference type="InterPro" id="IPR001123">
    <property type="entry name" value="LeuE-type"/>
</dbReference>
<evidence type="ECO:0000256" key="2">
    <source>
        <dbReference type="ARBA" id="ARBA00022475"/>
    </source>
</evidence>
<evidence type="ECO:0000313" key="7">
    <source>
        <dbReference type="EMBL" id="OOV85365.1"/>
    </source>
</evidence>
<dbReference type="RefSeq" id="WP_078188769.1">
    <property type="nucleotide sequence ID" value="NZ_JAMCOZ010000010.1"/>
</dbReference>
<proteinExistence type="predicted"/>
<sequence length="209" mass="23172">MTPLLSIALIHFFALISPGPDFFFVTQSAIRQSRSHALFAALGISLSILVWSICAISGLHFLFQKMAWLQQCLMILGGLYLLYLGSQLLKSAWSKDLGTITKPTEQAVQKKSPLTLLFQGFLTNMANPKALVYFSSVFSIGISAKVSIFDQSSLLALVFIESLIWFALVAVLFSAPKMTHYYQKFSKKIDAITGGIFISFGFLLLLNRD</sequence>
<keyword evidence="5 6" id="KW-0472">Membrane</keyword>
<dbReference type="GO" id="GO:0005886">
    <property type="term" value="C:plasma membrane"/>
    <property type="evidence" value="ECO:0007669"/>
    <property type="project" value="UniProtKB-SubCell"/>
</dbReference>
<keyword evidence="8" id="KW-1185">Reference proteome</keyword>
<dbReference type="EMBL" id="MVKX01000001">
    <property type="protein sequence ID" value="OOV85365.1"/>
    <property type="molecule type" value="Genomic_DNA"/>
</dbReference>
<feature type="transmembrane region" description="Helical" evidence="6">
    <location>
        <begin position="154"/>
        <end position="176"/>
    </location>
</feature>
<keyword evidence="4 6" id="KW-1133">Transmembrane helix</keyword>
<accession>A0A1T1H6E2</accession>
<keyword evidence="2" id="KW-1003">Cell membrane</keyword>
<protein>
    <submittedName>
        <fullName evidence="7">Threonine export protein RhtC</fullName>
    </submittedName>
</protein>
<dbReference type="Proteomes" id="UP000191160">
    <property type="component" value="Unassembled WGS sequence"/>
</dbReference>
<evidence type="ECO:0000256" key="5">
    <source>
        <dbReference type="ARBA" id="ARBA00023136"/>
    </source>
</evidence>
<evidence type="ECO:0000256" key="4">
    <source>
        <dbReference type="ARBA" id="ARBA00022989"/>
    </source>
</evidence>
<evidence type="ECO:0000256" key="3">
    <source>
        <dbReference type="ARBA" id="ARBA00022692"/>
    </source>
</evidence>
<feature type="transmembrane region" description="Helical" evidence="6">
    <location>
        <begin position="68"/>
        <end position="85"/>
    </location>
</feature>